<dbReference type="GO" id="GO:0102208">
    <property type="term" value="F:2-polyprenyl-6-hydroxyphenol methylase activity"/>
    <property type="evidence" value="ECO:0007669"/>
    <property type="project" value="UniProtKB-EC"/>
</dbReference>
<protein>
    <submittedName>
        <fullName evidence="3">Class I SAM-dependent methyltransferase</fullName>
        <ecNumber evidence="3">2.1.1.222</ecNumber>
        <ecNumber evidence="3">2.1.1.64</ecNumber>
    </submittedName>
</protein>
<comment type="caution">
    <text evidence="3">The sequence shown here is derived from an EMBL/GenBank/DDBJ whole genome shotgun (WGS) entry which is preliminary data.</text>
</comment>
<dbReference type="Proteomes" id="UP001596496">
    <property type="component" value="Unassembled WGS sequence"/>
</dbReference>
<keyword evidence="4" id="KW-1185">Reference proteome</keyword>
<feature type="domain" description="Methyltransferase" evidence="2">
    <location>
        <begin position="38"/>
        <end position="129"/>
    </location>
</feature>
<dbReference type="CDD" id="cd02440">
    <property type="entry name" value="AdoMet_MTases"/>
    <property type="match status" value="1"/>
</dbReference>
<dbReference type="PANTHER" id="PTHR43861">
    <property type="entry name" value="TRANS-ACONITATE 2-METHYLTRANSFERASE-RELATED"/>
    <property type="match status" value="1"/>
</dbReference>
<dbReference type="Pfam" id="PF13649">
    <property type="entry name" value="Methyltransf_25"/>
    <property type="match status" value="1"/>
</dbReference>
<dbReference type="GO" id="GO:0032259">
    <property type="term" value="P:methylation"/>
    <property type="evidence" value="ECO:0007669"/>
    <property type="project" value="UniProtKB-KW"/>
</dbReference>
<accession>A0ABW2PDK1</accession>
<dbReference type="Gene3D" id="3.40.50.150">
    <property type="entry name" value="Vaccinia Virus protein VP39"/>
    <property type="match status" value="1"/>
</dbReference>
<name>A0ABW2PDK1_9ACTN</name>
<evidence type="ECO:0000259" key="2">
    <source>
        <dbReference type="Pfam" id="PF13649"/>
    </source>
</evidence>
<organism evidence="3 4">
    <name type="scientific">Sphaerisporangium rhizosphaerae</name>
    <dbReference type="NCBI Taxonomy" id="2269375"/>
    <lineage>
        <taxon>Bacteria</taxon>
        <taxon>Bacillati</taxon>
        <taxon>Actinomycetota</taxon>
        <taxon>Actinomycetes</taxon>
        <taxon>Streptosporangiales</taxon>
        <taxon>Streptosporangiaceae</taxon>
        <taxon>Sphaerisporangium</taxon>
    </lineage>
</organism>
<dbReference type="InterPro" id="IPR029063">
    <property type="entry name" value="SAM-dependent_MTases_sf"/>
</dbReference>
<keyword evidence="3" id="KW-0489">Methyltransferase</keyword>
<dbReference type="EMBL" id="JBHTCG010000026">
    <property type="protein sequence ID" value="MFC7386436.1"/>
    <property type="molecule type" value="Genomic_DNA"/>
</dbReference>
<sequence>MKNAEWDRRYEASGLLWTAEPNRFVVEHLSGLRPGRGLDLGAGEGRNAVWLAERGWRMTGVDFSAAGLAKARRMAGEREVAVEWVMADLCEYRPEPMAYDLVLIAYLHLPPDDLAPVLSRAAGAVAPGGRLLIVGHDVTNLEEGVGGPRDAAVLYTPESVVASLAPLAVVRAGRVRRPVPTDDGVRDAIDTLVIAGRDLPDGARGPGA</sequence>
<keyword evidence="1 3" id="KW-0808">Transferase</keyword>
<dbReference type="RefSeq" id="WP_380830180.1">
    <property type="nucleotide sequence ID" value="NZ_JBHTCG010000026.1"/>
</dbReference>
<dbReference type="PANTHER" id="PTHR43861:SF3">
    <property type="entry name" value="PUTATIVE (AFU_ORTHOLOGUE AFUA_2G14390)-RELATED"/>
    <property type="match status" value="1"/>
</dbReference>
<dbReference type="EC" id="2.1.1.222" evidence="3"/>
<evidence type="ECO:0000313" key="3">
    <source>
        <dbReference type="EMBL" id="MFC7386436.1"/>
    </source>
</evidence>
<dbReference type="InterPro" id="IPR041698">
    <property type="entry name" value="Methyltransf_25"/>
</dbReference>
<reference evidence="4" key="1">
    <citation type="journal article" date="2019" name="Int. J. Syst. Evol. Microbiol.">
        <title>The Global Catalogue of Microorganisms (GCM) 10K type strain sequencing project: providing services to taxonomists for standard genome sequencing and annotation.</title>
        <authorList>
            <consortium name="The Broad Institute Genomics Platform"/>
            <consortium name="The Broad Institute Genome Sequencing Center for Infectious Disease"/>
            <person name="Wu L."/>
            <person name="Ma J."/>
        </authorList>
    </citation>
    <scope>NUCLEOTIDE SEQUENCE [LARGE SCALE GENOMIC DNA]</scope>
    <source>
        <strain evidence="4">CECT 7649</strain>
    </source>
</reference>
<evidence type="ECO:0000256" key="1">
    <source>
        <dbReference type="ARBA" id="ARBA00022679"/>
    </source>
</evidence>
<dbReference type="GO" id="GO:0061542">
    <property type="term" value="F:3-demethylubiquinol 3-O-methyltransferase activity"/>
    <property type="evidence" value="ECO:0007669"/>
    <property type="project" value="UniProtKB-EC"/>
</dbReference>
<evidence type="ECO:0000313" key="4">
    <source>
        <dbReference type="Proteomes" id="UP001596496"/>
    </source>
</evidence>
<dbReference type="SUPFAM" id="SSF53335">
    <property type="entry name" value="S-adenosyl-L-methionine-dependent methyltransferases"/>
    <property type="match status" value="1"/>
</dbReference>
<gene>
    <name evidence="3" type="ORF">ACFQSB_29805</name>
</gene>
<dbReference type="EC" id="2.1.1.64" evidence="3"/>
<proteinExistence type="predicted"/>